<reference evidence="9" key="2">
    <citation type="submission" date="2021-02" db="UniProtKB">
        <authorList>
            <consortium name="EnsemblMetazoa"/>
        </authorList>
    </citation>
    <scope>IDENTIFICATION</scope>
    <source>
        <strain evidence="9">JHB</strain>
    </source>
</reference>
<dbReference type="GO" id="GO:0009952">
    <property type="term" value="P:anterior/posterior pattern specification"/>
    <property type="evidence" value="ECO:0007669"/>
    <property type="project" value="UniProtKB-ARBA"/>
</dbReference>
<sequence length="117" mass="13167">MFVSTAAATTDEQCRVLDVSPDWTEDSYNSSHTTIQYAFRVTCDSSYYGPGCANLCRKRDDQFGHYTCSPNGERVCLTGWQGDYCTTRKYLLSFADLIITTQQSSISIGKLQTARFK</sequence>
<feature type="domain" description="DSL" evidence="7">
    <location>
        <begin position="41"/>
        <end position="85"/>
    </location>
</feature>
<dbReference type="InterPro" id="IPR001774">
    <property type="entry name" value="DSL"/>
</dbReference>
<feature type="disulfide bond" evidence="5">
    <location>
        <begin position="56"/>
        <end position="68"/>
    </location>
</feature>
<dbReference type="GO" id="GO:0035282">
    <property type="term" value="P:segmentation"/>
    <property type="evidence" value="ECO:0007669"/>
    <property type="project" value="UniProtKB-ARBA"/>
</dbReference>
<dbReference type="InParanoid" id="B0XIW8"/>
<keyword evidence="10" id="KW-1185">Reference proteome</keyword>
<evidence type="ECO:0000256" key="3">
    <source>
        <dbReference type="ARBA" id="ARBA00022737"/>
    </source>
</evidence>
<dbReference type="SMART" id="SM00051">
    <property type="entry name" value="DSL"/>
    <property type="match status" value="1"/>
</dbReference>
<dbReference type="VEuPathDB" id="VectorBase:CPIJ019430"/>
<dbReference type="VEuPathDB" id="VectorBase:CQUJHB016651"/>
<dbReference type="Pfam" id="PF01414">
    <property type="entry name" value="DSL"/>
    <property type="match status" value="1"/>
</dbReference>
<dbReference type="GO" id="GO:0048018">
    <property type="term" value="F:receptor ligand activity"/>
    <property type="evidence" value="ECO:0007669"/>
    <property type="project" value="UniProtKB-ARBA"/>
</dbReference>
<comment type="subcellular location">
    <subcellularLocation>
        <location evidence="6">Membrane</location>
        <topology evidence="6">Single-pass type I membrane protein</topology>
    </subcellularLocation>
</comment>
<dbReference type="AlphaFoldDB" id="B0XIW8"/>
<keyword evidence="2 6" id="KW-0245">EGF-like domain</keyword>
<dbReference type="Gene3D" id="2.10.25.140">
    <property type="match status" value="1"/>
</dbReference>
<comment type="function">
    <text evidence="6">Putative Notch ligand involved in the mediation of Notch signaling.</text>
</comment>
<evidence type="ECO:0000256" key="5">
    <source>
        <dbReference type="PROSITE-ProRule" id="PRU00377"/>
    </source>
</evidence>
<dbReference type="GO" id="GO:0016020">
    <property type="term" value="C:membrane"/>
    <property type="evidence" value="ECO:0007669"/>
    <property type="project" value="UniProtKB-SubCell"/>
</dbReference>
<dbReference type="GO" id="GO:0046331">
    <property type="term" value="P:lateral inhibition"/>
    <property type="evidence" value="ECO:0007669"/>
    <property type="project" value="UniProtKB-ARBA"/>
</dbReference>
<evidence type="ECO:0000313" key="8">
    <source>
        <dbReference type="EMBL" id="EDS29750.1"/>
    </source>
</evidence>
<evidence type="ECO:0000313" key="10">
    <source>
        <dbReference type="Proteomes" id="UP000002320"/>
    </source>
</evidence>
<proteinExistence type="predicted"/>
<dbReference type="FunFam" id="2.10.25.140:FF:000001">
    <property type="entry name" value="Delta-like protein"/>
    <property type="match status" value="1"/>
</dbReference>
<reference evidence="8" key="1">
    <citation type="submission" date="2007-03" db="EMBL/GenBank/DDBJ databases">
        <title>Annotation of Culex pipiens quinquefasciatus.</title>
        <authorList>
            <consortium name="The Broad Institute Genome Sequencing Platform"/>
            <person name="Atkinson P.W."/>
            <person name="Hemingway J."/>
            <person name="Christensen B.M."/>
            <person name="Higgs S."/>
            <person name="Kodira C."/>
            <person name="Hannick L."/>
            <person name="Megy K."/>
            <person name="O'Leary S."/>
            <person name="Pearson M."/>
            <person name="Haas B.J."/>
            <person name="Mauceli E."/>
            <person name="Wortman J.R."/>
            <person name="Lee N.H."/>
            <person name="Guigo R."/>
            <person name="Stanke M."/>
            <person name="Alvarado L."/>
            <person name="Amedeo P."/>
            <person name="Antoine C.H."/>
            <person name="Arensburger P."/>
            <person name="Bidwell S.L."/>
            <person name="Crawford M."/>
            <person name="Camaro F."/>
            <person name="Devon K."/>
            <person name="Engels R."/>
            <person name="Hammond M."/>
            <person name="Howarth C."/>
            <person name="Koehrsen M."/>
            <person name="Lawson D."/>
            <person name="Montgomery P."/>
            <person name="Nene V."/>
            <person name="Nusbaum C."/>
            <person name="Puiu D."/>
            <person name="Romero-Severson J."/>
            <person name="Severson D.W."/>
            <person name="Shumway M."/>
            <person name="Sisk P."/>
            <person name="Stolte C."/>
            <person name="Zeng Q."/>
            <person name="Eisenstadt E."/>
            <person name="Fraser-Liggett C."/>
            <person name="Strausberg R."/>
            <person name="Galagan J."/>
            <person name="Birren B."/>
            <person name="Collins F.H."/>
        </authorList>
    </citation>
    <scope>NUCLEOTIDE SEQUENCE [LARGE SCALE GENOMIC DNA]</scope>
    <source>
        <strain evidence="8">JHB</strain>
    </source>
</reference>
<dbReference type="PROSITE" id="PS51051">
    <property type="entry name" value="DSL"/>
    <property type="match status" value="1"/>
</dbReference>
<keyword evidence="6" id="KW-1133">Transmembrane helix</keyword>
<dbReference type="EMBL" id="DS233397">
    <property type="protein sequence ID" value="EDS29750.1"/>
    <property type="molecule type" value="Genomic_DNA"/>
</dbReference>
<keyword evidence="1 6" id="KW-0217">Developmental protein</keyword>
<keyword evidence="6" id="KW-0472">Membrane</keyword>
<keyword evidence="6" id="KW-0812">Transmembrane</keyword>
<name>B0XIW8_CULQU</name>
<protein>
    <recommendedName>
        <fullName evidence="6">Delta-like protein</fullName>
    </recommendedName>
</protein>
<dbReference type="OrthoDB" id="283575at2759"/>
<dbReference type="HOGENOM" id="CLU_2087151_0_0_1"/>
<dbReference type="KEGG" id="cqu:CpipJ_CPIJ019430"/>
<keyword evidence="6" id="KW-0732">Signal</keyword>
<organism>
    <name type="scientific">Culex quinquefasciatus</name>
    <name type="common">Southern house mosquito</name>
    <name type="synonym">Culex pungens</name>
    <dbReference type="NCBI Taxonomy" id="7176"/>
    <lineage>
        <taxon>Eukaryota</taxon>
        <taxon>Metazoa</taxon>
        <taxon>Ecdysozoa</taxon>
        <taxon>Arthropoda</taxon>
        <taxon>Hexapoda</taxon>
        <taxon>Insecta</taxon>
        <taxon>Pterygota</taxon>
        <taxon>Neoptera</taxon>
        <taxon>Endopterygota</taxon>
        <taxon>Diptera</taxon>
        <taxon>Nematocera</taxon>
        <taxon>Culicoidea</taxon>
        <taxon>Culicidae</taxon>
        <taxon>Culicinae</taxon>
        <taxon>Culicini</taxon>
        <taxon>Culex</taxon>
        <taxon>Culex</taxon>
    </lineage>
</organism>
<dbReference type="GO" id="GO:0090596">
    <property type="term" value="P:sensory organ morphogenesis"/>
    <property type="evidence" value="ECO:0007669"/>
    <property type="project" value="UniProtKB-ARBA"/>
</dbReference>
<keyword evidence="3 6" id="KW-0677">Repeat</keyword>
<gene>
    <name evidence="9" type="primary">6053524</name>
    <name evidence="8" type="ORF">CpipJ_CPIJ019430</name>
</gene>
<dbReference type="Proteomes" id="UP000002320">
    <property type="component" value="Unassembled WGS sequence"/>
</dbReference>
<feature type="disulfide bond" evidence="5">
    <location>
        <begin position="43"/>
        <end position="52"/>
    </location>
</feature>
<evidence type="ECO:0000313" key="9">
    <source>
        <dbReference type="EnsemblMetazoa" id="CPIJ019430-PA"/>
    </source>
</evidence>
<evidence type="ECO:0000256" key="4">
    <source>
        <dbReference type="ARBA" id="ARBA00023157"/>
    </source>
</evidence>
<dbReference type="GO" id="GO:0007166">
    <property type="term" value="P:cell surface receptor signaling pathway"/>
    <property type="evidence" value="ECO:0007669"/>
    <property type="project" value="UniProtKB-ARBA"/>
</dbReference>
<dbReference type="STRING" id="7176.B0XIW8"/>
<evidence type="ECO:0000259" key="7">
    <source>
        <dbReference type="PROSITE" id="PS51051"/>
    </source>
</evidence>
<accession>B0XIW8</accession>
<dbReference type="EnsemblMetazoa" id="CPIJ019430-RA">
    <property type="protein sequence ID" value="CPIJ019430-PA"/>
    <property type="gene ID" value="CPIJ019430"/>
</dbReference>
<keyword evidence="4 5" id="KW-1015">Disulfide bond</keyword>
<evidence type="ECO:0000256" key="2">
    <source>
        <dbReference type="ARBA" id="ARBA00022536"/>
    </source>
</evidence>
<evidence type="ECO:0000256" key="1">
    <source>
        <dbReference type="ARBA" id="ARBA00022473"/>
    </source>
</evidence>
<dbReference type="eggNOG" id="KOG1217">
    <property type="taxonomic scope" value="Eukaryota"/>
</dbReference>
<evidence type="ECO:0000256" key="6">
    <source>
        <dbReference type="RuleBase" id="RU280815"/>
    </source>
</evidence>
<feature type="disulfide bond" evidence="5">
    <location>
        <begin position="76"/>
        <end position="85"/>
    </location>
</feature>